<dbReference type="InterPro" id="IPR010559">
    <property type="entry name" value="Sig_transdc_His_kin_internal"/>
</dbReference>
<dbReference type="InterPro" id="IPR050640">
    <property type="entry name" value="Bact_2-comp_sensor_kinase"/>
</dbReference>
<dbReference type="PANTHER" id="PTHR34220">
    <property type="entry name" value="SENSOR HISTIDINE KINASE YPDA"/>
    <property type="match status" value="1"/>
</dbReference>
<keyword evidence="2" id="KW-0808">Transferase</keyword>
<gene>
    <name evidence="2" type="ORF">D3H35_28125</name>
</gene>
<feature type="domain" description="Signal transduction histidine kinase internal region" evidence="1">
    <location>
        <begin position="30"/>
        <end position="58"/>
    </location>
</feature>
<evidence type="ECO:0000313" key="3">
    <source>
        <dbReference type="Proteomes" id="UP000266340"/>
    </source>
</evidence>
<accession>A0A398CKS4</accession>
<proteinExistence type="predicted"/>
<dbReference type="Proteomes" id="UP000266340">
    <property type="component" value="Unassembled WGS sequence"/>
</dbReference>
<dbReference type="AlphaFoldDB" id="A0A398CKS4"/>
<dbReference type="GO" id="GO:0016020">
    <property type="term" value="C:membrane"/>
    <property type="evidence" value="ECO:0007669"/>
    <property type="project" value="InterPro"/>
</dbReference>
<dbReference type="EMBL" id="QXJM01000054">
    <property type="protein sequence ID" value="RIE00487.1"/>
    <property type="molecule type" value="Genomic_DNA"/>
</dbReference>
<reference evidence="2 3" key="1">
    <citation type="submission" date="2018-09" db="EMBL/GenBank/DDBJ databases">
        <title>Cohnella cavernae sp. nov., isolated from a karst cave.</title>
        <authorList>
            <person name="Zhu H."/>
        </authorList>
    </citation>
    <scope>NUCLEOTIDE SEQUENCE [LARGE SCALE GENOMIC DNA]</scope>
    <source>
        <strain evidence="2 3">K2E09-144</strain>
    </source>
</reference>
<comment type="caution">
    <text evidence="2">The sequence shown here is derived from an EMBL/GenBank/DDBJ whole genome shotgun (WGS) entry which is preliminary data.</text>
</comment>
<name>A0A398CKS4_9BACL</name>
<keyword evidence="3" id="KW-1185">Reference proteome</keyword>
<dbReference type="Pfam" id="PF06580">
    <property type="entry name" value="His_kinase"/>
    <property type="match status" value="1"/>
</dbReference>
<keyword evidence="2" id="KW-0418">Kinase</keyword>
<evidence type="ECO:0000313" key="2">
    <source>
        <dbReference type="EMBL" id="RIE00487.1"/>
    </source>
</evidence>
<dbReference type="OrthoDB" id="9776552at2"/>
<organism evidence="2 3">
    <name type="scientific">Cohnella faecalis</name>
    <dbReference type="NCBI Taxonomy" id="2315694"/>
    <lineage>
        <taxon>Bacteria</taxon>
        <taxon>Bacillati</taxon>
        <taxon>Bacillota</taxon>
        <taxon>Bacilli</taxon>
        <taxon>Bacillales</taxon>
        <taxon>Paenibacillaceae</taxon>
        <taxon>Cohnella</taxon>
    </lineage>
</organism>
<protein>
    <submittedName>
        <fullName evidence="2">Histidine kinase</fullName>
    </submittedName>
</protein>
<sequence length="66" mass="7674">MEHGRQPYGQSNSFARRRVLPRENFVLQQSELKALQAQINPHFLYNTLESINWMAKMNGLTPSAAW</sequence>
<dbReference type="GO" id="GO:0000155">
    <property type="term" value="F:phosphorelay sensor kinase activity"/>
    <property type="evidence" value="ECO:0007669"/>
    <property type="project" value="InterPro"/>
</dbReference>
<evidence type="ECO:0000259" key="1">
    <source>
        <dbReference type="Pfam" id="PF06580"/>
    </source>
</evidence>
<dbReference type="PANTHER" id="PTHR34220:SF7">
    <property type="entry name" value="SENSOR HISTIDINE KINASE YPDA"/>
    <property type="match status" value="1"/>
</dbReference>